<dbReference type="SUPFAM" id="SSF56752">
    <property type="entry name" value="D-aminoacid aminotransferase-like PLP-dependent enzymes"/>
    <property type="match status" value="1"/>
</dbReference>
<dbReference type="InterPro" id="IPR043132">
    <property type="entry name" value="BCAT-like_C"/>
</dbReference>
<comment type="catalytic activity">
    <reaction evidence="11">
        <text>L-leucine + 2-oxoglutarate = 4-methyl-2-oxopentanoate + L-glutamate</text>
        <dbReference type="Rhea" id="RHEA:18321"/>
        <dbReference type="ChEBI" id="CHEBI:16810"/>
        <dbReference type="ChEBI" id="CHEBI:17865"/>
        <dbReference type="ChEBI" id="CHEBI:29985"/>
        <dbReference type="ChEBI" id="CHEBI:57427"/>
        <dbReference type="EC" id="2.6.1.42"/>
    </reaction>
</comment>
<dbReference type="GO" id="GO:0004084">
    <property type="term" value="F:branched-chain-amino-acid transaminase activity"/>
    <property type="evidence" value="ECO:0007669"/>
    <property type="project" value="UniProtKB-EC"/>
</dbReference>
<dbReference type="Gene3D" id="3.30.470.10">
    <property type="match status" value="1"/>
</dbReference>
<dbReference type="NCBIfam" id="NF009896">
    <property type="entry name" value="PRK13356.1"/>
    <property type="match status" value="1"/>
</dbReference>
<dbReference type="InterPro" id="IPR050571">
    <property type="entry name" value="Class-IV_PLP-Dep_Aminotrnsfr"/>
</dbReference>
<name>A0ABR7RNN9_9PROT</name>
<comment type="caution">
    <text evidence="12">The sequence shown here is derived from an EMBL/GenBank/DDBJ whole genome shotgun (WGS) entry which is preliminary data.</text>
</comment>
<comment type="pathway">
    <text evidence="3">Amino-acid biosynthesis; L-valine biosynthesis; L-valine from pyruvate: step 4/4.</text>
</comment>
<keyword evidence="12" id="KW-0808">Transferase</keyword>
<keyword evidence="8" id="KW-0028">Amino-acid biosynthesis</keyword>
<dbReference type="InterPro" id="IPR043131">
    <property type="entry name" value="BCAT-like_N"/>
</dbReference>
<evidence type="ECO:0000256" key="7">
    <source>
        <dbReference type="ARBA" id="ARBA00014472"/>
    </source>
</evidence>
<comment type="pathway">
    <text evidence="2">Amino-acid biosynthesis; L-isoleucine biosynthesis; L-isoleucine from 2-oxobutanoate: step 4/4.</text>
</comment>
<keyword evidence="13" id="KW-1185">Reference proteome</keyword>
<evidence type="ECO:0000256" key="11">
    <source>
        <dbReference type="ARBA" id="ARBA00049229"/>
    </source>
</evidence>
<evidence type="ECO:0000256" key="3">
    <source>
        <dbReference type="ARBA" id="ARBA00004931"/>
    </source>
</evidence>
<dbReference type="InterPro" id="IPR036038">
    <property type="entry name" value="Aminotransferase-like"/>
</dbReference>
<dbReference type="RefSeq" id="WP_187785092.1">
    <property type="nucleotide sequence ID" value="NZ_JACTVA010000024.1"/>
</dbReference>
<dbReference type="PANTHER" id="PTHR42743">
    <property type="entry name" value="AMINO-ACID AMINOTRANSFERASE"/>
    <property type="match status" value="1"/>
</dbReference>
<protein>
    <recommendedName>
        <fullName evidence="7">Probable branched-chain-amino-acid aminotransferase</fullName>
        <ecNumber evidence="6">2.6.1.42</ecNumber>
    </recommendedName>
</protein>
<dbReference type="Proteomes" id="UP000626026">
    <property type="component" value="Unassembled WGS sequence"/>
</dbReference>
<evidence type="ECO:0000256" key="5">
    <source>
        <dbReference type="ARBA" id="ARBA00009320"/>
    </source>
</evidence>
<sequence length="289" mass="31438">MAGVFWHEGRWSTQEPKLLGPMDHAFWLGSIIFDGARAIRGLVPDLDLHCARAVQSARNMAMAPTKTAAEIEALCREGVAMMSADAELYIRPQFFVRKGIGAAFPDPESTEFVLSVYEAPMPDHRAGFSACLVPERRPAPDMAPTNAKASALYPNSSRAAASARDKGFQNAVLCDFEGNVAEFATSNLMFAKDGVVYTPVANNTFLAGITRTRVLTLLREAGIDAREVKVTPQMLREADEIFATGNFGKVQYCTNFEGRALPIGPLGTKARELYFAWAESTGRVLPKAA</sequence>
<evidence type="ECO:0000256" key="6">
    <source>
        <dbReference type="ARBA" id="ARBA00013053"/>
    </source>
</evidence>
<dbReference type="PANTHER" id="PTHR42743:SF11">
    <property type="entry name" value="AMINODEOXYCHORISMATE LYASE"/>
    <property type="match status" value="1"/>
</dbReference>
<dbReference type="EC" id="2.6.1.42" evidence="6"/>
<evidence type="ECO:0000256" key="8">
    <source>
        <dbReference type="ARBA" id="ARBA00023304"/>
    </source>
</evidence>
<reference evidence="12 13" key="1">
    <citation type="journal article" date="2013" name="Int. J. Syst. Evol. Microbiol.">
        <title>Roseomonas aerophila sp. nov., isolated from air.</title>
        <authorList>
            <person name="Kim S.J."/>
            <person name="Weon H.Y."/>
            <person name="Ahn J.H."/>
            <person name="Hong S.B."/>
            <person name="Seok S.J."/>
            <person name="Whang K.S."/>
            <person name="Kwon S.W."/>
        </authorList>
    </citation>
    <scope>NUCLEOTIDE SEQUENCE [LARGE SCALE GENOMIC DNA]</scope>
    <source>
        <strain evidence="12 13">NBRC 108923</strain>
    </source>
</reference>
<dbReference type="Gene3D" id="3.20.10.10">
    <property type="entry name" value="D-amino Acid Aminotransferase, subunit A, domain 2"/>
    <property type="match status" value="1"/>
</dbReference>
<accession>A0ABR7RNN9</accession>
<dbReference type="EMBL" id="JACTVA010000024">
    <property type="protein sequence ID" value="MBC9207926.1"/>
    <property type="molecule type" value="Genomic_DNA"/>
</dbReference>
<comment type="catalytic activity">
    <reaction evidence="9">
        <text>L-valine + 2-oxoglutarate = 3-methyl-2-oxobutanoate + L-glutamate</text>
        <dbReference type="Rhea" id="RHEA:24813"/>
        <dbReference type="ChEBI" id="CHEBI:11851"/>
        <dbReference type="ChEBI" id="CHEBI:16810"/>
        <dbReference type="ChEBI" id="CHEBI:29985"/>
        <dbReference type="ChEBI" id="CHEBI:57762"/>
        <dbReference type="EC" id="2.6.1.42"/>
    </reaction>
</comment>
<dbReference type="InterPro" id="IPR001544">
    <property type="entry name" value="Aminotrans_IV"/>
</dbReference>
<comment type="function">
    <text evidence="1">Acts on leucine, isoleucine and valine.</text>
</comment>
<evidence type="ECO:0000256" key="2">
    <source>
        <dbReference type="ARBA" id="ARBA00004824"/>
    </source>
</evidence>
<evidence type="ECO:0000313" key="12">
    <source>
        <dbReference type="EMBL" id="MBC9207926.1"/>
    </source>
</evidence>
<organism evidence="12 13">
    <name type="scientific">Teichococcus aerophilus</name>
    <dbReference type="NCBI Taxonomy" id="1224513"/>
    <lineage>
        <taxon>Bacteria</taxon>
        <taxon>Pseudomonadati</taxon>
        <taxon>Pseudomonadota</taxon>
        <taxon>Alphaproteobacteria</taxon>
        <taxon>Acetobacterales</taxon>
        <taxon>Roseomonadaceae</taxon>
        <taxon>Roseomonas</taxon>
    </lineage>
</organism>
<dbReference type="Pfam" id="PF01063">
    <property type="entry name" value="Aminotran_4"/>
    <property type="match status" value="1"/>
</dbReference>
<gene>
    <name evidence="12" type="ORF">IBL26_13860</name>
</gene>
<evidence type="ECO:0000313" key="13">
    <source>
        <dbReference type="Proteomes" id="UP000626026"/>
    </source>
</evidence>
<evidence type="ECO:0000256" key="9">
    <source>
        <dbReference type="ARBA" id="ARBA00048212"/>
    </source>
</evidence>
<comment type="catalytic activity">
    <reaction evidence="10">
        <text>L-isoleucine + 2-oxoglutarate = (S)-3-methyl-2-oxopentanoate + L-glutamate</text>
        <dbReference type="Rhea" id="RHEA:24801"/>
        <dbReference type="ChEBI" id="CHEBI:16810"/>
        <dbReference type="ChEBI" id="CHEBI:29985"/>
        <dbReference type="ChEBI" id="CHEBI:35146"/>
        <dbReference type="ChEBI" id="CHEBI:58045"/>
        <dbReference type="EC" id="2.6.1.42"/>
    </reaction>
</comment>
<comment type="similarity">
    <text evidence="5">Belongs to the class-IV pyridoxal-phosphate-dependent aminotransferase family.</text>
</comment>
<proteinExistence type="inferred from homology"/>
<evidence type="ECO:0000256" key="1">
    <source>
        <dbReference type="ARBA" id="ARBA00003109"/>
    </source>
</evidence>
<evidence type="ECO:0000256" key="10">
    <source>
        <dbReference type="ARBA" id="ARBA00048798"/>
    </source>
</evidence>
<comment type="pathway">
    <text evidence="4">Amino-acid biosynthesis; L-leucine biosynthesis; L-leucine from 3-methyl-2-oxobutanoate: step 4/4.</text>
</comment>
<evidence type="ECO:0000256" key="4">
    <source>
        <dbReference type="ARBA" id="ARBA00005072"/>
    </source>
</evidence>
<keyword evidence="8" id="KW-0100">Branched-chain amino acid biosynthesis</keyword>
<keyword evidence="12" id="KW-0032">Aminotransferase</keyword>